<dbReference type="Pfam" id="PF12146">
    <property type="entry name" value="Hydrolase_4"/>
    <property type="match status" value="1"/>
</dbReference>
<feature type="domain" description="Serine aminopeptidase S33" evidence="1">
    <location>
        <begin position="9"/>
        <end position="244"/>
    </location>
</feature>
<proteinExistence type="predicted"/>
<organism evidence="2 3">
    <name type="scientific">Lederbergia citrisecunda</name>
    <dbReference type="NCBI Taxonomy" id="2833583"/>
    <lineage>
        <taxon>Bacteria</taxon>
        <taxon>Bacillati</taxon>
        <taxon>Bacillota</taxon>
        <taxon>Bacilli</taxon>
        <taxon>Bacillales</taxon>
        <taxon>Bacillaceae</taxon>
        <taxon>Lederbergia</taxon>
    </lineage>
</organism>
<dbReference type="EMBL" id="JAGYPJ010000001">
    <property type="protein sequence ID" value="MBS4200086.1"/>
    <property type="molecule type" value="Genomic_DNA"/>
</dbReference>
<name>A0A942TNQ4_9BACI</name>
<dbReference type="PRINTS" id="PR00111">
    <property type="entry name" value="ABHYDROLASE"/>
</dbReference>
<evidence type="ECO:0000313" key="3">
    <source>
        <dbReference type="Proteomes" id="UP000682713"/>
    </source>
</evidence>
<dbReference type="InterPro" id="IPR022742">
    <property type="entry name" value="Hydrolase_4"/>
</dbReference>
<reference evidence="2 3" key="1">
    <citation type="submission" date="2021-05" db="EMBL/GenBank/DDBJ databases">
        <title>Novel Bacillus species.</title>
        <authorList>
            <person name="Liu G."/>
        </authorList>
    </citation>
    <scope>NUCLEOTIDE SEQUENCE [LARGE SCALE GENOMIC DNA]</scope>
    <source>
        <strain evidence="2 3">FJAT-49732</strain>
    </source>
</reference>
<dbReference type="PANTHER" id="PTHR11614">
    <property type="entry name" value="PHOSPHOLIPASE-RELATED"/>
    <property type="match status" value="1"/>
</dbReference>
<dbReference type="InterPro" id="IPR029058">
    <property type="entry name" value="AB_hydrolase_fold"/>
</dbReference>
<gene>
    <name evidence="2" type="ORF">KHA93_10500</name>
</gene>
<accession>A0A942TNQ4</accession>
<evidence type="ECO:0000313" key="2">
    <source>
        <dbReference type="EMBL" id="MBS4200086.1"/>
    </source>
</evidence>
<dbReference type="AlphaFoldDB" id="A0A942TNQ4"/>
<keyword evidence="2" id="KW-0378">Hydrolase</keyword>
<dbReference type="InterPro" id="IPR000073">
    <property type="entry name" value="AB_hydrolase_1"/>
</dbReference>
<comment type="caution">
    <text evidence="2">The sequence shown here is derived from an EMBL/GenBank/DDBJ whole genome shotgun (WGS) entry which is preliminary data.</text>
</comment>
<dbReference type="Proteomes" id="UP000682713">
    <property type="component" value="Unassembled WGS sequence"/>
</dbReference>
<dbReference type="RefSeq" id="WP_213110700.1">
    <property type="nucleotide sequence ID" value="NZ_JAGYPJ010000001.1"/>
</dbReference>
<evidence type="ECO:0000259" key="1">
    <source>
        <dbReference type="Pfam" id="PF12146"/>
    </source>
</evidence>
<protein>
    <submittedName>
        <fullName evidence="2">Alpha/beta hydrolase</fullName>
    </submittedName>
</protein>
<dbReference type="GO" id="GO:0016787">
    <property type="term" value="F:hydrolase activity"/>
    <property type="evidence" value="ECO:0007669"/>
    <property type="project" value="UniProtKB-KW"/>
</dbReference>
<sequence length="271" mass="31416">MRKWEAYENPKAVMVIVHGAMEHHGRYGWLIENWRLNGFHVIMGDLPGQGLTTRSSRGHIHSFDEYIKEVYSWIKEAETFALPIFLLGHSMGGLTAIRLLQNIKVEIKGVLLSSPCLGLVEYPSVPINALSVGLNWILPELKVNSLLDIDLVTRNDDIKERALNDSLYVTKVSVRWYRELLKAMKAAFTKLSNFPNVPLLVLQGGDDKIVNKTDVKNWFNQLTISEKLYKEWKNCYHEIFNEPERERIFDYAKSFVEIRLRQIGYNDDTEY</sequence>
<dbReference type="Gene3D" id="3.40.50.1820">
    <property type="entry name" value="alpha/beta hydrolase"/>
    <property type="match status" value="1"/>
</dbReference>
<dbReference type="InterPro" id="IPR051044">
    <property type="entry name" value="MAG_DAG_Lipase"/>
</dbReference>
<keyword evidence="3" id="KW-1185">Reference proteome</keyword>
<dbReference type="SUPFAM" id="SSF53474">
    <property type="entry name" value="alpha/beta-Hydrolases"/>
    <property type="match status" value="1"/>
</dbReference>
<dbReference type="FunFam" id="3.40.50.1820:FF:000154">
    <property type="entry name" value="Alpha/beta hydrolase"/>
    <property type="match status" value="1"/>
</dbReference>